<comment type="caution">
    <text evidence="3">The sequence shown here is derived from an EMBL/GenBank/DDBJ whole genome shotgun (WGS) entry which is preliminary data.</text>
</comment>
<accession>A0ABQ9DYS1</accession>
<dbReference type="EMBL" id="WHWB01031828">
    <property type="protein sequence ID" value="KAJ7427773.1"/>
    <property type="molecule type" value="Genomic_DNA"/>
</dbReference>
<reference evidence="3" key="1">
    <citation type="submission" date="2019-10" db="EMBL/GenBank/DDBJ databases">
        <authorList>
            <person name="Soares A.E.R."/>
            <person name="Aleixo A."/>
            <person name="Schneider P."/>
            <person name="Miyaki C.Y."/>
            <person name="Schneider M.P."/>
            <person name="Mello C."/>
            <person name="Vasconcelos A.T.R."/>
        </authorList>
    </citation>
    <scope>NUCLEOTIDE SEQUENCE</scope>
    <source>
        <tissue evidence="3">Muscle</tissue>
    </source>
</reference>
<organism evidence="3 4">
    <name type="scientific">Willisornis vidua</name>
    <name type="common">Xingu scale-backed antbird</name>
    <dbReference type="NCBI Taxonomy" id="1566151"/>
    <lineage>
        <taxon>Eukaryota</taxon>
        <taxon>Metazoa</taxon>
        <taxon>Chordata</taxon>
        <taxon>Craniata</taxon>
        <taxon>Vertebrata</taxon>
        <taxon>Euteleostomi</taxon>
        <taxon>Archelosauria</taxon>
        <taxon>Archosauria</taxon>
        <taxon>Dinosauria</taxon>
        <taxon>Saurischia</taxon>
        <taxon>Theropoda</taxon>
        <taxon>Coelurosauria</taxon>
        <taxon>Aves</taxon>
        <taxon>Neognathae</taxon>
        <taxon>Neoaves</taxon>
        <taxon>Telluraves</taxon>
        <taxon>Australaves</taxon>
        <taxon>Passeriformes</taxon>
        <taxon>Thamnophilidae</taxon>
        <taxon>Willisornis</taxon>
    </lineage>
</organism>
<sequence length="180" mass="20444">MINLTYPREMEGVRTLKQKCHVSQQQINQSQAVNRDYHNLTIFERGHLNPCGHHNSELSRIATFTLTNAVPQNKTLNRGRWKNYEQKTMPQKSQNCTTTYVIVGAVPGNTYIANGRVNIPSHIWASACCKTKNKTVSAWAVIAQNKENQVYNLTLGQLETRLSGLYNRGQVSLFHSDCPR</sequence>
<name>A0ABQ9DYS1_9PASS</name>
<dbReference type="InterPro" id="IPR001604">
    <property type="entry name" value="Endo_G_ENPP1-like_dom"/>
</dbReference>
<dbReference type="InterPro" id="IPR039015">
    <property type="entry name" value="ENDOD1"/>
</dbReference>
<feature type="domain" description="ENPP1-3/EXOG-like endonuclease/phosphodiesterase" evidence="1">
    <location>
        <begin position="4"/>
        <end position="173"/>
    </location>
</feature>
<evidence type="ECO:0000259" key="1">
    <source>
        <dbReference type="SMART" id="SM00477"/>
    </source>
</evidence>
<dbReference type="PANTHER" id="PTHR21472">
    <property type="entry name" value="ENDONUCLEASE DOMAIN-CONTAINING 1 PROTEIN ENDOD1"/>
    <property type="match status" value="1"/>
</dbReference>
<dbReference type="SMART" id="SM00477">
    <property type="entry name" value="NUC"/>
    <property type="match status" value="1"/>
</dbReference>
<dbReference type="Gene3D" id="3.40.570.10">
    <property type="entry name" value="Extracellular Endonuclease, subunit A"/>
    <property type="match status" value="1"/>
</dbReference>
<dbReference type="InterPro" id="IPR044925">
    <property type="entry name" value="His-Me_finger_sf"/>
</dbReference>
<evidence type="ECO:0000259" key="2">
    <source>
        <dbReference type="SMART" id="SM00892"/>
    </source>
</evidence>
<dbReference type="Pfam" id="PF01223">
    <property type="entry name" value="Endonuclease_NS"/>
    <property type="match status" value="1"/>
</dbReference>
<protein>
    <submittedName>
        <fullName evidence="3">Endonuclease domain-containing 1 protein-like protein</fullName>
    </submittedName>
</protein>
<feature type="domain" description="DNA/RNA non-specific endonuclease/pyrophosphatase/phosphodiesterase" evidence="2">
    <location>
        <begin position="3"/>
        <end position="168"/>
    </location>
</feature>
<dbReference type="Proteomes" id="UP001145742">
    <property type="component" value="Unassembled WGS sequence"/>
</dbReference>
<dbReference type="SMART" id="SM00892">
    <property type="entry name" value="Endonuclease_NS"/>
    <property type="match status" value="1"/>
</dbReference>
<evidence type="ECO:0000313" key="3">
    <source>
        <dbReference type="EMBL" id="KAJ7427773.1"/>
    </source>
</evidence>
<proteinExistence type="predicted"/>
<evidence type="ECO:0000313" key="4">
    <source>
        <dbReference type="Proteomes" id="UP001145742"/>
    </source>
</evidence>
<dbReference type="InterPro" id="IPR044929">
    <property type="entry name" value="DNA/RNA_non-sp_Endonuclease_sf"/>
</dbReference>
<gene>
    <name evidence="3" type="ORF">WISP_04011</name>
</gene>
<dbReference type="SUPFAM" id="SSF54060">
    <property type="entry name" value="His-Me finger endonucleases"/>
    <property type="match status" value="1"/>
</dbReference>
<dbReference type="PANTHER" id="PTHR21472:SF26">
    <property type="entry name" value="ENDONUCLEASE DOMAIN CONTAINING 1"/>
    <property type="match status" value="1"/>
</dbReference>
<keyword evidence="4" id="KW-1185">Reference proteome</keyword>
<dbReference type="InterPro" id="IPR020821">
    <property type="entry name" value="ENPP1-3/EXOG-like_nuc-like"/>
</dbReference>